<evidence type="ECO:0000256" key="7">
    <source>
        <dbReference type="PIRSR" id="PIRSR601765-1"/>
    </source>
</evidence>
<dbReference type="OrthoDB" id="10248475at2759"/>
<dbReference type="InterPro" id="IPR036874">
    <property type="entry name" value="Carbonic_anhydrase_sf"/>
</dbReference>
<dbReference type="EMBL" id="SDOX01000009">
    <property type="protein sequence ID" value="TFJ86371.1"/>
    <property type="molecule type" value="Genomic_DNA"/>
</dbReference>
<comment type="similarity">
    <text evidence="1 8">Belongs to the beta-class carbonic anhydrase family.</text>
</comment>
<dbReference type="GO" id="GO:0015976">
    <property type="term" value="P:carbon utilization"/>
    <property type="evidence" value="ECO:0007669"/>
    <property type="project" value="InterPro"/>
</dbReference>
<evidence type="ECO:0000313" key="10">
    <source>
        <dbReference type="Proteomes" id="UP000355283"/>
    </source>
</evidence>
<keyword evidence="4 7" id="KW-0862">Zinc</keyword>
<comment type="function">
    <text evidence="8">Reversible hydration of carbon dioxide.</text>
</comment>
<dbReference type="PANTHER" id="PTHR11002:SF76">
    <property type="entry name" value="CARBONIC ANHYDRASE"/>
    <property type="match status" value="1"/>
</dbReference>
<dbReference type="SUPFAM" id="SSF53056">
    <property type="entry name" value="beta-carbonic anhydrase, cab"/>
    <property type="match status" value="1"/>
</dbReference>
<dbReference type="InterPro" id="IPR001765">
    <property type="entry name" value="Carbonic_anhydrase"/>
</dbReference>
<evidence type="ECO:0000256" key="5">
    <source>
        <dbReference type="ARBA" id="ARBA00023239"/>
    </source>
</evidence>
<gene>
    <name evidence="9" type="ORF">NSK_002579</name>
</gene>
<dbReference type="Gene3D" id="3.40.1050.10">
    <property type="entry name" value="Carbonic anhydrase"/>
    <property type="match status" value="1"/>
</dbReference>
<evidence type="ECO:0000256" key="4">
    <source>
        <dbReference type="ARBA" id="ARBA00022833"/>
    </source>
</evidence>
<feature type="binding site" evidence="7">
    <location>
        <position position="106"/>
    </location>
    <ligand>
        <name>Zn(2+)</name>
        <dbReference type="ChEBI" id="CHEBI:29105"/>
    </ligand>
</feature>
<proteinExistence type="inferred from homology"/>
<dbReference type="PROSITE" id="PS00704">
    <property type="entry name" value="PROK_CO2_ANHYDRASE_1"/>
    <property type="match status" value="1"/>
</dbReference>
<evidence type="ECO:0000256" key="8">
    <source>
        <dbReference type="RuleBase" id="RU003956"/>
    </source>
</evidence>
<evidence type="ECO:0000313" key="9">
    <source>
        <dbReference type="EMBL" id="TFJ86371.1"/>
    </source>
</evidence>
<keyword evidence="5 8" id="KW-0456">Lyase</keyword>
<dbReference type="SMART" id="SM00947">
    <property type="entry name" value="Pro_CA"/>
    <property type="match status" value="1"/>
</dbReference>
<name>A0A4D9D3S5_9STRA</name>
<keyword evidence="3 7" id="KW-0479">Metal-binding</keyword>
<organism evidence="9 10">
    <name type="scientific">Nannochloropsis salina CCMP1776</name>
    <dbReference type="NCBI Taxonomy" id="1027361"/>
    <lineage>
        <taxon>Eukaryota</taxon>
        <taxon>Sar</taxon>
        <taxon>Stramenopiles</taxon>
        <taxon>Ochrophyta</taxon>
        <taxon>Eustigmatophyceae</taxon>
        <taxon>Eustigmatales</taxon>
        <taxon>Monodopsidaceae</taxon>
        <taxon>Microchloropsis</taxon>
        <taxon>Microchloropsis salina</taxon>
    </lineage>
</organism>
<feature type="binding site" evidence="7">
    <location>
        <position position="108"/>
    </location>
    <ligand>
        <name>Zn(2+)</name>
        <dbReference type="ChEBI" id="CHEBI:29105"/>
    </ligand>
</feature>
<dbReference type="Pfam" id="PF00484">
    <property type="entry name" value="Pro_CA"/>
    <property type="match status" value="1"/>
</dbReference>
<dbReference type="EC" id="4.2.1.1" evidence="2 8"/>
<dbReference type="Proteomes" id="UP000355283">
    <property type="component" value="Unassembled WGS sequence"/>
</dbReference>
<evidence type="ECO:0000256" key="2">
    <source>
        <dbReference type="ARBA" id="ARBA00012925"/>
    </source>
</evidence>
<evidence type="ECO:0000256" key="3">
    <source>
        <dbReference type="ARBA" id="ARBA00022723"/>
    </source>
</evidence>
<dbReference type="InterPro" id="IPR015892">
    <property type="entry name" value="Carbonic_anhydrase_CS"/>
</dbReference>
<dbReference type="GO" id="GO:0008270">
    <property type="term" value="F:zinc ion binding"/>
    <property type="evidence" value="ECO:0007669"/>
    <property type="project" value="UniProtKB-UniRule"/>
</dbReference>
<dbReference type="GO" id="GO:0004089">
    <property type="term" value="F:carbonate dehydratase activity"/>
    <property type="evidence" value="ECO:0007669"/>
    <property type="project" value="UniProtKB-UniRule"/>
</dbReference>
<accession>A0A4D9D3S5</accession>
<dbReference type="AlphaFoldDB" id="A0A4D9D3S5"/>
<comment type="catalytic activity">
    <reaction evidence="6 8">
        <text>hydrogencarbonate + H(+) = CO2 + H2O</text>
        <dbReference type="Rhea" id="RHEA:10748"/>
        <dbReference type="ChEBI" id="CHEBI:15377"/>
        <dbReference type="ChEBI" id="CHEBI:15378"/>
        <dbReference type="ChEBI" id="CHEBI:16526"/>
        <dbReference type="ChEBI" id="CHEBI:17544"/>
        <dbReference type="EC" id="4.2.1.1"/>
    </reaction>
</comment>
<evidence type="ECO:0000256" key="1">
    <source>
        <dbReference type="ARBA" id="ARBA00006217"/>
    </source>
</evidence>
<reference evidence="9 10" key="1">
    <citation type="submission" date="2019-01" db="EMBL/GenBank/DDBJ databases">
        <title>Nuclear Genome Assembly of the Microalgal Biofuel strain Nannochloropsis salina CCMP1776.</title>
        <authorList>
            <person name="Hovde B."/>
        </authorList>
    </citation>
    <scope>NUCLEOTIDE SEQUENCE [LARGE SCALE GENOMIC DNA]</scope>
    <source>
        <strain evidence="9 10">CCMP1776</strain>
    </source>
</reference>
<keyword evidence="10" id="KW-1185">Reference proteome</keyword>
<protein>
    <recommendedName>
        <fullName evidence="2 8">Carbonic anhydrase</fullName>
        <ecNumber evidence="2 8">4.2.1.1</ecNumber>
    </recommendedName>
    <alternativeName>
        <fullName evidence="8">Carbonate dehydratase</fullName>
    </alternativeName>
</protein>
<evidence type="ECO:0000256" key="6">
    <source>
        <dbReference type="ARBA" id="ARBA00048348"/>
    </source>
</evidence>
<dbReference type="PANTHER" id="PTHR11002">
    <property type="entry name" value="CARBONIC ANHYDRASE"/>
    <property type="match status" value="1"/>
</dbReference>
<sequence>MRIPMLSGLTPFCRRATAACIAMPLALQCQAFAHGTRTLNNRKTSINSPWALPVRSHKHHPIWEDAELSHIFENNKRWVENALKDDPDFFKKLKHGQKPEYLYIGCSDSRVPAQEIMGLKAGEVFVARNIANLVVNTDMSLLAVLEYAVHVLEVKDIFVRKQVEAGIPRIHGFVYDVGEGLLRKLAIDFRTEVKKNLAIYKLYDFKNSGIFMKKALDEEGKTPNKK</sequence>
<comment type="caution">
    <text evidence="9">The sequence shown here is derived from an EMBL/GenBank/DDBJ whole genome shotgun (WGS) entry which is preliminary data.</text>
</comment>
<comment type="cofactor">
    <cofactor evidence="7">
        <name>Zn(2+)</name>
        <dbReference type="ChEBI" id="CHEBI:29105"/>
    </cofactor>
    <text evidence="7">Binds 1 zinc ion per subunit.</text>
</comment>